<reference evidence="1 2" key="1">
    <citation type="submission" date="2019-04" db="EMBL/GenBank/DDBJ databases">
        <title>Genome of a novel bacterium Candidatus Jettenia ecosi reconstructed from metagenome of an anammox bioreactor.</title>
        <authorList>
            <person name="Mardanov A.V."/>
            <person name="Beletsky A.V."/>
            <person name="Ravin N.V."/>
            <person name="Botchkova E.A."/>
            <person name="Litti Y.V."/>
            <person name="Nozhevnikova A.N."/>
        </authorList>
    </citation>
    <scope>NUCLEOTIDE SEQUENCE [LARGE SCALE GENOMIC DNA]</scope>
    <source>
        <strain evidence="1">J2</strain>
    </source>
</reference>
<accession>A0A533Q9I0</accession>
<dbReference type="AlphaFoldDB" id="A0A533Q9I0"/>
<organism evidence="1 2">
    <name type="scientific">Candidatus Jettenia ecosi</name>
    <dbReference type="NCBI Taxonomy" id="2494326"/>
    <lineage>
        <taxon>Bacteria</taxon>
        <taxon>Pseudomonadati</taxon>
        <taxon>Planctomycetota</taxon>
        <taxon>Candidatus Brocadiia</taxon>
        <taxon>Candidatus Brocadiales</taxon>
        <taxon>Candidatus Brocadiaceae</taxon>
        <taxon>Candidatus Jettenia</taxon>
    </lineage>
</organism>
<evidence type="ECO:0000313" key="2">
    <source>
        <dbReference type="Proteomes" id="UP000319783"/>
    </source>
</evidence>
<comment type="caution">
    <text evidence="1">The sequence shown here is derived from an EMBL/GenBank/DDBJ whole genome shotgun (WGS) entry which is preliminary data.</text>
</comment>
<gene>
    <name evidence="1" type="ORF">JETT_2364</name>
</gene>
<dbReference type="EMBL" id="SULG01000051">
    <property type="protein sequence ID" value="TLD41357.1"/>
    <property type="molecule type" value="Genomic_DNA"/>
</dbReference>
<evidence type="ECO:0000313" key="1">
    <source>
        <dbReference type="EMBL" id="TLD41357.1"/>
    </source>
</evidence>
<dbReference type="Proteomes" id="UP000319783">
    <property type="component" value="Unassembled WGS sequence"/>
</dbReference>
<name>A0A533Q9I0_9BACT</name>
<sequence>MLRNLHPDKFFPYSKKGSCVQSPLFLVMDNSLLEKRCEEF</sequence>
<proteinExistence type="predicted"/>
<protein>
    <submittedName>
        <fullName evidence="1">Uncharacterized protein</fullName>
    </submittedName>
</protein>